<feature type="domain" description="Aldehyde oxidase/xanthine dehydrogenase a/b hammerhead" evidence="2">
    <location>
        <begin position="18"/>
        <end position="124"/>
    </location>
</feature>
<dbReference type="Pfam" id="PF20256">
    <property type="entry name" value="MoCoBD_2"/>
    <property type="match status" value="1"/>
</dbReference>
<dbReference type="SMART" id="SM01008">
    <property type="entry name" value="Ald_Xan_dh_C"/>
    <property type="match status" value="1"/>
</dbReference>
<dbReference type="SUPFAM" id="SSF54665">
    <property type="entry name" value="CO dehydrogenase molybdoprotein N-domain-like"/>
    <property type="match status" value="1"/>
</dbReference>
<dbReference type="PANTHER" id="PTHR11908">
    <property type="entry name" value="XANTHINE DEHYDROGENASE"/>
    <property type="match status" value="1"/>
</dbReference>
<protein>
    <submittedName>
        <fullName evidence="3">Xanthine dehydrogenase, molybdenum binding subunit</fullName>
    </submittedName>
</protein>
<dbReference type="PANTHER" id="PTHR11908:SF157">
    <property type="entry name" value="XANTHINE DEHYDROGENASE SUBUNIT D-RELATED"/>
    <property type="match status" value="1"/>
</dbReference>
<accession>A0A367ZPX5</accession>
<name>A0A367ZPX5_9BACT</name>
<dbReference type="EMBL" id="QOQW01000007">
    <property type="protein sequence ID" value="RCK80188.1"/>
    <property type="molecule type" value="Genomic_DNA"/>
</dbReference>
<evidence type="ECO:0000313" key="3">
    <source>
        <dbReference type="EMBL" id="RCK80188.1"/>
    </source>
</evidence>
<evidence type="ECO:0000313" key="4">
    <source>
        <dbReference type="Proteomes" id="UP000252355"/>
    </source>
</evidence>
<dbReference type="Proteomes" id="UP000252355">
    <property type="component" value="Unassembled WGS sequence"/>
</dbReference>
<comment type="cofactor">
    <cofactor evidence="1">
        <name>Mo-molybdopterin cytosine dinucleotide</name>
        <dbReference type="ChEBI" id="CHEBI:71308"/>
    </cofactor>
</comment>
<gene>
    <name evidence="3" type="ORF">OZSIB_3370</name>
</gene>
<dbReference type="InterPro" id="IPR008274">
    <property type="entry name" value="AldOxase/xan_DH_MoCoBD1"/>
</dbReference>
<reference evidence="3 4" key="1">
    <citation type="submission" date="2018-05" db="EMBL/GenBank/DDBJ databases">
        <title>A metagenomic window into the 2 km-deep terrestrial subsurface aquifer revealed taxonomically and functionally diverse microbial community comprising novel uncultured bacterial lineages.</title>
        <authorList>
            <person name="Kadnikov V.V."/>
            <person name="Mardanov A.V."/>
            <person name="Beletsky A.V."/>
            <person name="Banks D."/>
            <person name="Pimenov N.V."/>
            <person name="Frank Y.A."/>
            <person name="Karnachuk O.V."/>
            <person name="Ravin N.V."/>
        </authorList>
    </citation>
    <scope>NUCLEOTIDE SEQUENCE [LARGE SCALE GENOMIC DNA]</scope>
    <source>
        <strain evidence="3">BY5</strain>
    </source>
</reference>
<evidence type="ECO:0000259" key="2">
    <source>
        <dbReference type="SMART" id="SM01008"/>
    </source>
</evidence>
<dbReference type="Gene3D" id="3.90.1170.50">
    <property type="entry name" value="Aldehyde oxidase/xanthine dehydrogenase, a/b hammerhead"/>
    <property type="match status" value="1"/>
</dbReference>
<dbReference type="AlphaFoldDB" id="A0A367ZPX5"/>
<dbReference type="GO" id="GO:0005506">
    <property type="term" value="F:iron ion binding"/>
    <property type="evidence" value="ECO:0007669"/>
    <property type="project" value="InterPro"/>
</dbReference>
<dbReference type="InterPro" id="IPR037165">
    <property type="entry name" value="AldOxase/xan_DH_Mopterin-bd_sf"/>
</dbReference>
<dbReference type="Gene3D" id="3.30.365.10">
    <property type="entry name" value="Aldehyde oxidase/xanthine dehydrogenase, molybdopterin binding domain"/>
    <property type="match status" value="4"/>
</dbReference>
<dbReference type="InterPro" id="IPR036856">
    <property type="entry name" value="Ald_Oxase/Xan_DH_a/b_sf"/>
</dbReference>
<dbReference type="InterPro" id="IPR046867">
    <property type="entry name" value="AldOxase/xan_DH_MoCoBD2"/>
</dbReference>
<comment type="caution">
    <text evidence="3">The sequence shown here is derived from an EMBL/GenBank/DDBJ whole genome shotgun (WGS) entry which is preliminary data.</text>
</comment>
<dbReference type="Pfam" id="PF01315">
    <property type="entry name" value="Ald_Xan_dh_C"/>
    <property type="match status" value="1"/>
</dbReference>
<sequence length="764" mass="82101">MPAVGQSVPRKDAWDKVTGKTQYVDDLSAPGLLYAATVRSPVAYGQLHGLDTVAAATYPGVVRILTAKDIPGRNINPLVLDDQVFLAETEVRFWGEPIALVVAETPEAAYAAAELVKPDITPLTPVLSIRDALKPDAPRLYKSDNVFSSYTIKRGDTATAFARAAKIYEREYETPYQEHAYLEPNGMMAVPGAEDQMTVYGSMQCPFYVHDAVSQILGLPRNKVRIVQTATGGGFGGKEDFPSVVAGQAALAARVLGRPVKLIYKREEDIIGSSKRHPSLVKMKVGVDGDGRLVAAEISYYIDAGAYATLSPIVLWRGTVHALGPYICDHVLIRSYAMATNKVPCGAYRGFGSPQVIFAAESLMDEIAADLQLDPVELRRRNILQLGAKTVTGQTIDQSCGLAETLDKATAAAEWTKKWRPPATRTGKVRPGIGVSTIYYGVGLGAGGKHLDRAGASMTIMKDGTVFCAVGNTEMGQGARTVLSQIAADALGAPYDLVNVIEADTAYVPDSGPTVASRTTFMSGNALVAAGRELKGRLLPVLAEKLGAASPDEVDLVDGYGFRKSDPAGPKIPYLDLVKEMYQRRLMPSAFGWYVAPHTDFDKETGQGAAYFVYSWCTNVAEVEVDTETGEVRVVRITSAHDMGRAINPQQVEGQIEGGTLQGLGYCLMEEIRHDAQGRLLNHAFATYILPTMEDVPELRPIIVEHPYSEGPYGAKGFGEVPLMGIAPAIANAVYNATGQRIRILPIKPEKLVSKASPVAAAHA</sequence>
<dbReference type="FunFam" id="3.30.365.10:FF:000001">
    <property type="entry name" value="Xanthine dehydrogenase oxidase"/>
    <property type="match status" value="1"/>
</dbReference>
<organism evidence="3 4">
    <name type="scientific">Candidatus Ozemobacter sibiricus</name>
    <dbReference type="NCBI Taxonomy" id="2268124"/>
    <lineage>
        <taxon>Bacteria</taxon>
        <taxon>Candidatus Ozemobacteria</taxon>
        <taxon>Candidatus Ozemobacterales</taxon>
        <taxon>Candidatus Ozemobacteraceae</taxon>
        <taxon>Candidatus Ozemobacter</taxon>
    </lineage>
</organism>
<proteinExistence type="predicted"/>
<dbReference type="GO" id="GO:0016491">
    <property type="term" value="F:oxidoreductase activity"/>
    <property type="evidence" value="ECO:0007669"/>
    <property type="project" value="InterPro"/>
</dbReference>
<dbReference type="InterPro" id="IPR000674">
    <property type="entry name" value="Ald_Oxase/Xan_DH_a/b"/>
</dbReference>
<dbReference type="InterPro" id="IPR016208">
    <property type="entry name" value="Ald_Oxase/xanthine_DH-like"/>
</dbReference>
<dbReference type="SUPFAM" id="SSF56003">
    <property type="entry name" value="Molybdenum cofactor-binding domain"/>
    <property type="match status" value="1"/>
</dbReference>
<dbReference type="Pfam" id="PF02738">
    <property type="entry name" value="MoCoBD_1"/>
    <property type="match status" value="1"/>
</dbReference>
<evidence type="ECO:0000256" key="1">
    <source>
        <dbReference type="ARBA" id="ARBA00053029"/>
    </source>
</evidence>